<dbReference type="PANTHER" id="PTHR36512">
    <property type="entry name" value="D-AMINOPEPTIDASE"/>
    <property type="match status" value="1"/>
</dbReference>
<comment type="caution">
    <text evidence="2">The sequence shown here is derived from an EMBL/GenBank/DDBJ whole genome shotgun (WGS) entry which is preliminary data.</text>
</comment>
<evidence type="ECO:0000256" key="1">
    <source>
        <dbReference type="ARBA" id="ARBA00007068"/>
    </source>
</evidence>
<dbReference type="Pfam" id="PF03576">
    <property type="entry name" value="Peptidase_S58"/>
    <property type="match status" value="1"/>
</dbReference>
<evidence type="ECO:0000313" key="2">
    <source>
        <dbReference type="EMBL" id="MFI2485625.1"/>
    </source>
</evidence>
<gene>
    <name evidence="2" type="ORF">ACH47X_01890</name>
</gene>
<comment type="similarity">
    <text evidence="1">Belongs to the peptidase S58 family.</text>
</comment>
<sequence length="366" mass="36661">MTDNQRPRRVRELGILVGPFATGPLNAITDVPGVRVGHTTIVDPPRLHTGVTAIVPDALGDGGRSLPCGLFVGNGFGKLVGATQVAELGEIETPILLTATLSAFRAADALVTHVLAGPGHEETRTLNPVVGETNDGRLSDIRARPVTEAHVLAALDGAAPGLPGEGCVGAGTGTIALGFKGGIGTSSRLVDGRTVGVLVQSNFSGTLTVRGVPIRPVDDGASPAGAAGAPTNATNQPEGNSCMIVVATDAPLDARQLGRVARRAVFAMARVGSDFTGGSGDYALAFSTSAAAPGVAPSGSVADGDLDPLFAATMDATEEALLNSLFTATTTVGHRGTATAVPHDLVLGRLRSAGVLPQASTTGPVS</sequence>
<dbReference type="InterPro" id="IPR005321">
    <property type="entry name" value="Peptidase_S58_DmpA"/>
</dbReference>
<evidence type="ECO:0000313" key="3">
    <source>
        <dbReference type="Proteomes" id="UP001611580"/>
    </source>
</evidence>
<protein>
    <submittedName>
        <fullName evidence="2">P1 family peptidase</fullName>
    </submittedName>
</protein>
<reference evidence="2 3" key="1">
    <citation type="submission" date="2024-10" db="EMBL/GenBank/DDBJ databases">
        <title>The Natural Products Discovery Center: Release of the First 8490 Sequenced Strains for Exploring Actinobacteria Biosynthetic Diversity.</title>
        <authorList>
            <person name="Kalkreuter E."/>
            <person name="Kautsar S.A."/>
            <person name="Yang D."/>
            <person name="Bader C.D."/>
            <person name="Teijaro C.N."/>
            <person name="Fluegel L."/>
            <person name="Davis C.M."/>
            <person name="Simpson J.R."/>
            <person name="Lauterbach L."/>
            <person name="Steele A.D."/>
            <person name="Gui C."/>
            <person name="Meng S."/>
            <person name="Li G."/>
            <person name="Viehrig K."/>
            <person name="Ye F."/>
            <person name="Su P."/>
            <person name="Kiefer A.F."/>
            <person name="Nichols A."/>
            <person name="Cepeda A.J."/>
            <person name="Yan W."/>
            <person name="Fan B."/>
            <person name="Jiang Y."/>
            <person name="Adhikari A."/>
            <person name="Zheng C.-J."/>
            <person name="Schuster L."/>
            <person name="Cowan T.M."/>
            <person name="Smanski M.J."/>
            <person name="Chevrette M.G."/>
            <person name="De Carvalho L.P.S."/>
            <person name="Shen B."/>
        </authorList>
    </citation>
    <scope>NUCLEOTIDE SEQUENCE [LARGE SCALE GENOMIC DNA]</scope>
    <source>
        <strain evidence="2 3">NPDC019481</strain>
    </source>
</reference>
<keyword evidence="3" id="KW-1185">Reference proteome</keyword>
<dbReference type="RefSeq" id="WP_397400867.1">
    <property type="nucleotide sequence ID" value="NZ_JBIRYI010000001.1"/>
</dbReference>
<name>A0ABW7XE31_9MICO</name>
<organism evidence="2 3">
    <name type="scientific">Promicromonospora kroppenstedtii</name>
    <dbReference type="NCBI Taxonomy" id="440482"/>
    <lineage>
        <taxon>Bacteria</taxon>
        <taxon>Bacillati</taxon>
        <taxon>Actinomycetota</taxon>
        <taxon>Actinomycetes</taxon>
        <taxon>Micrococcales</taxon>
        <taxon>Promicromonosporaceae</taxon>
        <taxon>Promicromonospora</taxon>
    </lineage>
</organism>
<dbReference type="InterPro" id="IPR016117">
    <property type="entry name" value="ArgJ-like_dom_sf"/>
</dbReference>
<accession>A0ABW7XE31</accession>
<dbReference type="EMBL" id="JBIRYI010000001">
    <property type="protein sequence ID" value="MFI2485625.1"/>
    <property type="molecule type" value="Genomic_DNA"/>
</dbReference>
<proteinExistence type="inferred from homology"/>
<dbReference type="SUPFAM" id="SSF56266">
    <property type="entry name" value="DmpA/ArgJ-like"/>
    <property type="match status" value="1"/>
</dbReference>
<dbReference type="Gene3D" id="3.60.70.12">
    <property type="entry name" value="L-amino peptidase D-ALA esterase/amidase"/>
    <property type="match status" value="1"/>
</dbReference>
<dbReference type="Proteomes" id="UP001611580">
    <property type="component" value="Unassembled WGS sequence"/>
</dbReference>
<dbReference type="PANTHER" id="PTHR36512:SF3">
    <property type="entry name" value="BLR5678 PROTEIN"/>
    <property type="match status" value="1"/>
</dbReference>